<dbReference type="KEGG" id="mbas:ALGA_4345"/>
<dbReference type="InterPro" id="IPR001296">
    <property type="entry name" value="Glyco_trans_1"/>
</dbReference>
<organism evidence="3 4">
    <name type="scientific">Labilibaculum antarcticum</name>
    <dbReference type="NCBI Taxonomy" id="1717717"/>
    <lineage>
        <taxon>Bacteria</taxon>
        <taxon>Pseudomonadati</taxon>
        <taxon>Bacteroidota</taxon>
        <taxon>Bacteroidia</taxon>
        <taxon>Marinilabiliales</taxon>
        <taxon>Marinifilaceae</taxon>
        <taxon>Labilibaculum</taxon>
    </lineage>
</organism>
<dbReference type="EMBL" id="AP018042">
    <property type="protein sequence ID" value="BAX82635.1"/>
    <property type="molecule type" value="Genomic_DNA"/>
</dbReference>
<gene>
    <name evidence="3" type="ORF">ALGA_4345</name>
</gene>
<keyword evidence="4" id="KW-1185">Reference proteome</keyword>
<evidence type="ECO:0000313" key="3">
    <source>
        <dbReference type="EMBL" id="BAX82635.1"/>
    </source>
</evidence>
<dbReference type="PANTHER" id="PTHR45947">
    <property type="entry name" value="SULFOQUINOVOSYL TRANSFERASE SQD2"/>
    <property type="match status" value="1"/>
</dbReference>
<feature type="transmembrane region" description="Helical" evidence="1">
    <location>
        <begin position="98"/>
        <end position="115"/>
    </location>
</feature>
<proteinExistence type="predicted"/>
<feature type="domain" description="Glycosyl transferase family 1" evidence="2">
    <location>
        <begin position="185"/>
        <end position="343"/>
    </location>
</feature>
<keyword evidence="1" id="KW-0472">Membrane</keyword>
<reference evidence="3 4" key="1">
    <citation type="journal article" date="2018" name="Mar. Genomics">
        <title>Complete genome sequence of Marinifilaceae bacterium strain SPP2, isolated from the Antarctic marine sediment.</title>
        <authorList>
            <person name="Watanabe M."/>
            <person name="Kojima H."/>
            <person name="Fukui M."/>
        </authorList>
    </citation>
    <scope>NUCLEOTIDE SEQUENCE [LARGE SCALE GENOMIC DNA]</scope>
    <source>
        <strain evidence="3 4">SPP2</strain>
    </source>
</reference>
<keyword evidence="1" id="KW-0812">Transmembrane</keyword>
<dbReference type="RefSeq" id="WP_096433110.1">
    <property type="nucleotide sequence ID" value="NZ_AP018042.1"/>
</dbReference>
<dbReference type="Proteomes" id="UP000218267">
    <property type="component" value="Chromosome"/>
</dbReference>
<accession>A0A1Y1CQH8</accession>
<dbReference type="Gene3D" id="3.40.50.2000">
    <property type="entry name" value="Glycogen Phosphorylase B"/>
    <property type="match status" value="2"/>
</dbReference>
<evidence type="ECO:0000259" key="2">
    <source>
        <dbReference type="Pfam" id="PF00534"/>
    </source>
</evidence>
<dbReference type="InterPro" id="IPR050194">
    <property type="entry name" value="Glycosyltransferase_grp1"/>
</dbReference>
<dbReference type="PANTHER" id="PTHR45947:SF3">
    <property type="entry name" value="SULFOQUINOVOSYL TRANSFERASE SQD2"/>
    <property type="match status" value="1"/>
</dbReference>
<evidence type="ECO:0000256" key="1">
    <source>
        <dbReference type="SAM" id="Phobius"/>
    </source>
</evidence>
<dbReference type="GO" id="GO:0016757">
    <property type="term" value="F:glycosyltransferase activity"/>
    <property type="evidence" value="ECO:0007669"/>
    <property type="project" value="InterPro"/>
</dbReference>
<sequence length="367" mass="42591">MKKITILVDQFYEHGGIEKLVAIKANYWATNFEYDLTVISTENKNNSHIYDLEPTVKFIDLKINYNRLISYFSFTNLFLLFKNIFVIQKYLLKNKPDIVIVASHIPITYVLPFLLRRQTKIVKEFHFSKYYNKKSELKNKIFNYVESKYDKLVVLSTEERSFYKSSNVEVINNPIISDADVIINAQSKKDLIAATVVRFAPVKRLELLVGIWEKFSNDNPAWRLLIYGPLDNLYGGEIQNLVKEKKMENCVTFKGKTNSVLEELAKSRVVLMSSEQECFPMLILEAQSVGVPVISFDCPTGPRNIINNNHDGILIENDNIDKFVWALNRFSSDEEFQDRLSHGAILNSTKFELKTIMNEWNDKVLKI</sequence>
<dbReference type="SUPFAM" id="SSF53756">
    <property type="entry name" value="UDP-Glycosyltransferase/glycogen phosphorylase"/>
    <property type="match status" value="1"/>
</dbReference>
<dbReference type="AlphaFoldDB" id="A0A1Y1CQH8"/>
<dbReference type="Pfam" id="PF00534">
    <property type="entry name" value="Glycos_transf_1"/>
    <property type="match status" value="1"/>
</dbReference>
<dbReference type="OrthoDB" id="9811239at2"/>
<feature type="transmembrane region" description="Helical" evidence="1">
    <location>
        <begin position="68"/>
        <end position="86"/>
    </location>
</feature>
<name>A0A1Y1CQH8_9BACT</name>
<protein>
    <recommendedName>
        <fullName evidence="2">Glycosyl transferase family 1 domain-containing protein</fullName>
    </recommendedName>
</protein>
<evidence type="ECO:0000313" key="4">
    <source>
        <dbReference type="Proteomes" id="UP000218267"/>
    </source>
</evidence>
<keyword evidence="1" id="KW-1133">Transmembrane helix</keyword>
<reference evidence="4" key="2">
    <citation type="journal article" date="2020" name="Antonie Van Leeuwenhoek">
        <title>Labilibaculum antarcticum sp. nov., a novel facultative anaerobic, psychrotorelant bacterium isolated from marine sediment of Antarctica.</title>
        <authorList>
            <person name="Watanabe M."/>
            <person name="Kojima H."/>
            <person name="Fukui M."/>
        </authorList>
    </citation>
    <scope>NUCLEOTIDE SEQUENCE [LARGE SCALE GENOMIC DNA]</scope>
    <source>
        <strain evidence="4">SPP2</strain>
    </source>
</reference>